<sequence>MNIEAYFNPDFTLVKKLIFLLMTFAAIGLCVLIIYGISVAIAQRYNEKHRDEYLREDFDVRIHKLFEMIISGTSVMSFSCAYVIINHVYALYEKGVIGGLTEAEATFIQAWADGKDFMLLLLICLSCVINSILDAIIIPLKLLTGEEKATMRMLGMFYVIILLVFLNAIGDGSQYGPVMMYYFGLMIGRFVYFDASFKDFIENIKRVFLNLPYLLTSLALTAVLGGLGFQLGYFLERNYYIVGIFYAHLFMLVCITLIHYGKAIIDLATRKKT</sequence>
<keyword evidence="1" id="KW-0812">Transmembrane</keyword>
<keyword evidence="1" id="KW-0472">Membrane</keyword>
<keyword evidence="1" id="KW-1133">Transmembrane helix</keyword>
<dbReference type="RefSeq" id="WP_071175871.1">
    <property type="nucleotide sequence ID" value="NZ_CP017831.1"/>
</dbReference>
<feature type="transmembrane region" description="Helical" evidence="1">
    <location>
        <begin position="149"/>
        <end position="169"/>
    </location>
</feature>
<reference evidence="3" key="1">
    <citation type="submission" date="2016-10" db="EMBL/GenBank/DDBJ databases">
        <title>The complete genome sequence of the rumen bacterium Butyrivibrio hungatei MB2003.</title>
        <authorList>
            <person name="Palevich N."/>
            <person name="Kelly W.J."/>
            <person name="Leahy S.C."/>
            <person name="Altermann E."/>
            <person name="Rakonjac J."/>
            <person name="Attwood G.T."/>
        </authorList>
    </citation>
    <scope>NUCLEOTIDE SEQUENCE [LARGE SCALE GENOMIC DNA]</scope>
    <source>
        <strain evidence="3">MB2003</strain>
    </source>
</reference>
<dbReference type="OrthoDB" id="2029543at2"/>
<feature type="transmembrane region" description="Helical" evidence="1">
    <location>
        <begin position="17"/>
        <end position="42"/>
    </location>
</feature>
<dbReference type="EMBL" id="CP017831">
    <property type="protein sequence ID" value="AOZ96157.1"/>
    <property type="molecule type" value="Genomic_DNA"/>
</dbReference>
<feature type="transmembrane region" description="Helical" evidence="1">
    <location>
        <begin position="117"/>
        <end position="137"/>
    </location>
</feature>
<feature type="transmembrane region" description="Helical" evidence="1">
    <location>
        <begin position="239"/>
        <end position="261"/>
    </location>
</feature>
<accession>A0A1D9P0N2</accession>
<gene>
    <name evidence="2" type="ORF">bhn_I1123</name>
</gene>
<evidence type="ECO:0000313" key="3">
    <source>
        <dbReference type="Proteomes" id="UP000179284"/>
    </source>
</evidence>
<proteinExistence type="predicted"/>
<organism evidence="2 3">
    <name type="scientific">Butyrivibrio hungatei</name>
    <dbReference type="NCBI Taxonomy" id="185008"/>
    <lineage>
        <taxon>Bacteria</taxon>
        <taxon>Bacillati</taxon>
        <taxon>Bacillota</taxon>
        <taxon>Clostridia</taxon>
        <taxon>Lachnospirales</taxon>
        <taxon>Lachnospiraceae</taxon>
        <taxon>Butyrivibrio</taxon>
    </lineage>
</organism>
<protein>
    <submittedName>
        <fullName evidence="2">Uncharacterized protein</fullName>
    </submittedName>
</protein>
<evidence type="ECO:0000256" key="1">
    <source>
        <dbReference type="SAM" id="Phobius"/>
    </source>
</evidence>
<keyword evidence="3" id="KW-1185">Reference proteome</keyword>
<feature type="transmembrane region" description="Helical" evidence="1">
    <location>
        <begin position="213"/>
        <end position="233"/>
    </location>
</feature>
<dbReference type="AlphaFoldDB" id="A0A1D9P0N2"/>
<feature type="transmembrane region" description="Helical" evidence="1">
    <location>
        <begin position="175"/>
        <end position="192"/>
    </location>
</feature>
<name>A0A1D9P0N2_9FIRM</name>
<dbReference type="Proteomes" id="UP000179284">
    <property type="component" value="Chromosome I"/>
</dbReference>
<feature type="transmembrane region" description="Helical" evidence="1">
    <location>
        <begin position="65"/>
        <end position="85"/>
    </location>
</feature>
<evidence type="ECO:0000313" key="2">
    <source>
        <dbReference type="EMBL" id="AOZ96157.1"/>
    </source>
</evidence>
<dbReference type="KEGG" id="bhu:bhn_I1123"/>